<sequence>MLGISGSLRKDSTNSLILQTIQLHQSGMADMEIYSGLDQLPHFNPGITEPDIVKEFKQKLAAADALIISTPEYAFGVPGVLKNALDWLVSSGELNEKPVAAISASPLWSGGDKAMASLLLTLQALGTHTSENTTLSIPLIKTRFNSDMQLTDPEILHQLKNLVKNLLCILNPKT</sequence>
<dbReference type="Proteomes" id="UP000680038">
    <property type="component" value="Unassembled WGS sequence"/>
</dbReference>
<evidence type="ECO:0000313" key="3">
    <source>
        <dbReference type="Proteomes" id="UP000680038"/>
    </source>
</evidence>
<dbReference type="EMBL" id="CAJRAF010000002">
    <property type="protein sequence ID" value="CAG4997829.1"/>
    <property type="molecule type" value="Genomic_DNA"/>
</dbReference>
<dbReference type="Pfam" id="PF03358">
    <property type="entry name" value="FMN_red"/>
    <property type="match status" value="1"/>
</dbReference>
<dbReference type="AlphaFoldDB" id="A0A916JEH8"/>
<evidence type="ECO:0000259" key="1">
    <source>
        <dbReference type="Pfam" id="PF03358"/>
    </source>
</evidence>
<name>A0A916JEH8_9BACT</name>
<comment type="caution">
    <text evidence="2">The sequence shown here is derived from an EMBL/GenBank/DDBJ whole genome shotgun (WGS) entry which is preliminary data.</text>
</comment>
<dbReference type="GO" id="GO:0010181">
    <property type="term" value="F:FMN binding"/>
    <property type="evidence" value="ECO:0007669"/>
    <property type="project" value="TreeGrafter"/>
</dbReference>
<keyword evidence="3" id="KW-1185">Reference proteome</keyword>
<protein>
    <submittedName>
        <fullName evidence="2">NAD(P)H-dependent FMN reductase</fullName>
        <ecNumber evidence="2">1.-.-.-</ecNumber>
    </submittedName>
</protein>
<keyword evidence="2" id="KW-0560">Oxidoreductase</keyword>
<dbReference type="InterPro" id="IPR005025">
    <property type="entry name" value="FMN_Rdtase-like_dom"/>
</dbReference>
<dbReference type="SUPFAM" id="SSF52218">
    <property type="entry name" value="Flavoproteins"/>
    <property type="match status" value="1"/>
</dbReference>
<dbReference type="InterPro" id="IPR050712">
    <property type="entry name" value="NAD(P)H-dep_reductase"/>
</dbReference>
<accession>A0A916JEH8</accession>
<organism evidence="2 3">
    <name type="scientific">Dyadobacter helix</name>
    <dbReference type="NCBI Taxonomy" id="2822344"/>
    <lineage>
        <taxon>Bacteria</taxon>
        <taxon>Pseudomonadati</taxon>
        <taxon>Bacteroidota</taxon>
        <taxon>Cytophagia</taxon>
        <taxon>Cytophagales</taxon>
        <taxon>Spirosomataceae</taxon>
        <taxon>Dyadobacter</taxon>
    </lineage>
</organism>
<dbReference type="PANTHER" id="PTHR30543:SF21">
    <property type="entry name" value="NAD(P)H-DEPENDENT FMN REDUCTASE LOT6"/>
    <property type="match status" value="1"/>
</dbReference>
<dbReference type="InterPro" id="IPR029039">
    <property type="entry name" value="Flavoprotein-like_sf"/>
</dbReference>
<proteinExistence type="predicted"/>
<dbReference type="PANTHER" id="PTHR30543">
    <property type="entry name" value="CHROMATE REDUCTASE"/>
    <property type="match status" value="1"/>
</dbReference>
<dbReference type="GO" id="GO:0005829">
    <property type="term" value="C:cytosol"/>
    <property type="evidence" value="ECO:0007669"/>
    <property type="project" value="TreeGrafter"/>
</dbReference>
<reference evidence="2" key="1">
    <citation type="submission" date="2021-04" db="EMBL/GenBank/DDBJ databases">
        <authorList>
            <person name="Rodrigo-Torres L."/>
            <person name="Arahal R. D."/>
            <person name="Lucena T."/>
        </authorList>
    </citation>
    <scope>NUCLEOTIDE SEQUENCE</scope>
    <source>
        <strain evidence="2">CECT 9275</strain>
    </source>
</reference>
<dbReference type="Gene3D" id="3.40.50.360">
    <property type="match status" value="1"/>
</dbReference>
<dbReference type="GO" id="GO:0016491">
    <property type="term" value="F:oxidoreductase activity"/>
    <property type="evidence" value="ECO:0007669"/>
    <property type="project" value="UniProtKB-KW"/>
</dbReference>
<dbReference type="EC" id="1.-.-.-" evidence="2"/>
<feature type="domain" description="NADPH-dependent FMN reductase-like" evidence="1">
    <location>
        <begin position="2"/>
        <end position="137"/>
    </location>
</feature>
<evidence type="ECO:0000313" key="2">
    <source>
        <dbReference type="EMBL" id="CAG4997829.1"/>
    </source>
</evidence>
<gene>
    <name evidence="2" type="ORF">DYBT9275_01859</name>
</gene>